<dbReference type="InterPro" id="IPR041578">
    <property type="entry name" value="PIN_8"/>
</dbReference>
<proteinExistence type="predicted"/>
<dbReference type="Pfam" id="PF18476">
    <property type="entry name" value="PIN_8"/>
    <property type="match status" value="1"/>
</dbReference>
<reference evidence="3" key="1">
    <citation type="journal article" date="2019" name="Int. J. Syst. Evol. Microbiol.">
        <title>The Global Catalogue of Microorganisms (GCM) 10K type strain sequencing project: providing services to taxonomists for standard genome sequencing and annotation.</title>
        <authorList>
            <consortium name="The Broad Institute Genomics Platform"/>
            <consortium name="The Broad Institute Genome Sequencing Center for Infectious Disease"/>
            <person name="Wu L."/>
            <person name="Ma J."/>
        </authorList>
    </citation>
    <scope>NUCLEOTIDE SEQUENCE [LARGE SCALE GENOMIC DNA]</scope>
    <source>
        <strain evidence="3">JCM 3380</strain>
    </source>
</reference>
<name>A0ABP3DDE6_9PSEU</name>
<gene>
    <name evidence="2" type="ORF">GCM10010492_30250</name>
</gene>
<dbReference type="EMBL" id="BAAABU010000005">
    <property type="protein sequence ID" value="GAA0229732.1"/>
    <property type="molecule type" value="Genomic_DNA"/>
</dbReference>
<dbReference type="RefSeq" id="WP_343934419.1">
    <property type="nucleotide sequence ID" value="NZ_BAAABU010000005.1"/>
</dbReference>
<feature type="domain" description="PIN like" evidence="1">
    <location>
        <begin position="35"/>
        <end position="259"/>
    </location>
</feature>
<evidence type="ECO:0000259" key="1">
    <source>
        <dbReference type="Pfam" id="PF18476"/>
    </source>
</evidence>
<sequence length="438" mass="48256">MADTGGQDHRSLYDGFEGYRTVAREEVAATLSEGLIVPDANVLLNLYRYTPDARENLLSVLRKLAVNLWVPHQVLVEFWRNRESVIRDPGDSDKTVDSIATHCGNAINDLRSWANRVSLPPETTSTLVGHIQSGFDQVASEVRALSAATNTDFSYNTAQDAVLKELEEIVAGRVGAEMSPQAHAKAVTEGLRRVANQEPPGYKDKSKGDSRAAGDYIVWEQVLTEAEARKKPVVFVTGDNKEDWWRVEAGQRRGPRVELVQEMLRRTGQLLLMVRPSQLLEYAKTFLEVEVSADSVRDVENIDSAVSRSEEVPPGGGWTVKALTIFMISLSGEAKVQAEVIKAAAAQSGFVTRDQVYDIAEYSPQRSLRGFTRPVNRIAQFVKGVGLADEKAVDILLAVYNDDSPEVGWAAGFRIHPEVLPMIQQVIADGLELPDDGD</sequence>
<protein>
    <recommendedName>
        <fullName evidence="1">PIN like domain-containing protein</fullName>
    </recommendedName>
</protein>
<evidence type="ECO:0000313" key="2">
    <source>
        <dbReference type="EMBL" id="GAA0229732.1"/>
    </source>
</evidence>
<organism evidence="2 3">
    <name type="scientific">Saccharothrix mutabilis subsp. mutabilis</name>
    <dbReference type="NCBI Taxonomy" id="66855"/>
    <lineage>
        <taxon>Bacteria</taxon>
        <taxon>Bacillati</taxon>
        <taxon>Actinomycetota</taxon>
        <taxon>Actinomycetes</taxon>
        <taxon>Pseudonocardiales</taxon>
        <taxon>Pseudonocardiaceae</taxon>
        <taxon>Saccharothrix</taxon>
    </lineage>
</organism>
<keyword evidence="3" id="KW-1185">Reference proteome</keyword>
<accession>A0ABP3DDE6</accession>
<dbReference type="Proteomes" id="UP001500416">
    <property type="component" value="Unassembled WGS sequence"/>
</dbReference>
<evidence type="ECO:0000313" key="3">
    <source>
        <dbReference type="Proteomes" id="UP001500416"/>
    </source>
</evidence>
<comment type="caution">
    <text evidence="2">The sequence shown here is derived from an EMBL/GenBank/DDBJ whole genome shotgun (WGS) entry which is preliminary data.</text>
</comment>